<dbReference type="EMBL" id="CAFZ01000319">
    <property type="protein sequence ID" value="CCA74494.1"/>
    <property type="molecule type" value="Genomic_DNA"/>
</dbReference>
<protein>
    <submittedName>
        <fullName evidence="1">Uncharacterized protein</fullName>
    </submittedName>
</protein>
<reference evidence="1 2" key="1">
    <citation type="journal article" date="2011" name="PLoS Pathog.">
        <title>Endophytic Life Strategies Decoded by Genome and Transcriptome Analyses of the Mutualistic Root Symbiont Piriformospora indica.</title>
        <authorList>
            <person name="Zuccaro A."/>
            <person name="Lahrmann U."/>
            <person name="Guldener U."/>
            <person name="Langen G."/>
            <person name="Pfiffi S."/>
            <person name="Biedenkopf D."/>
            <person name="Wong P."/>
            <person name="Samans B."/>
            <person name="Grimm C."/>
            <person name="Basiewicz M."/>
            <person name="Murat C."/>
            <person name="Martin F."/>
            <person name="Kogel K.H."/>
        </authorList>
    </citation>
    <scope>NUCLEOTIDE SEQUENCE [LARGE SCALE GENOMIC DNA]</scope>
    <source>
        <strain evidence="1 2">DSM 11827</strain>
    </source>
</reference>
<dbReference type="InParanoid" id="G4TT51"/>
<gene>
    <name evidence="1" type="ORF">PIIN_08446</name>
</gene>
<evidence type="ECO:0000313" key="1">
    <source>
        <dbReference type="EMBL" id="CCA74494.1"/>
    </source>
</evidence>
<keyword evidence="2" id="KW-1185">Reference proteome</keyword>
<comment type="caution">
    <text evidence="1">The sequence shown here is derived from an EMBL/GenBank/DDBJ whole genome shotgun (WGS) entry which is preliminary data.</text>
</comment>
<dbReference type="HOGENOM" id="CLU_2400502_0_0_1"/>
<organism evidence="1 2">
    <name type="scientific">Serendipita indica (strain DSM 11827)</name>
    <name type="common">Root endophyte fungus</name>
    <name type="synonym">Piriformospora indica</name>
    <dbReference type="NCBI Taxonomy" id="1109443"/>
    <lineage>
        <taxon>Eukaryota</taxon>
        <taxon>Fungi</taxon>
        <taxon>Dikarya</taxon>
        <taxon>Basidiomycota</taxon>
        <taxon>Agaricomycotina</taxon>
        <taxon>Agaricomycetes</taxon>
        <taxon>Sebacinales</taxon>
        <taxon>Serendipitaceae</taxon>
        <taxon>Serendipita</taxon>
    </lineage>
</organism>
<evidence type="ECO:0000313" key="2">
    <source>
        <dbReference type="Proteomes" id="UP000007148"/>
    </source>
</evidence>
<dbReference type="AlphaFoldDB" id="G4TT51"/>
<proteinExistence type="predicted"/>
<name>G4TT51_SERID</name>
<sequence>MRFELYVMSLAIDLSWWSQLRPDHDRLYLNFCSECLVHLQNHLGRRFPRLIIPTATALCSARRETSMRTRYFLMLKNGKKLVKFRKRLASSVL</sequence>
<accession>G4TT51</accession>
<dbReference type="Proteomes" id="UP000007148">
    <property type="component" value="Unassembled WGS sequence"/>
</dbReference>